<protein>
    <recommendedName>
        <fullName evidence="5">Zf-HC2 domain-containing protein</fullName>
    </recommendedName>
</protein>
<feature type="region of interest" description="Disordered" evidence="1">
    <location>
        <begin position="84"/>
        <end position="136"/>
    </location>
</feature>
<dbReference type="OrthoDB" id="4350643at2"/>
<dbReference type="Proteomes" id="UP000320580">
    <property type="component" value="Chromosome"/>
</dbReference>
<accession>A0A5B8IK92</accession>
<feature type="transmembrane region" description="Helical" evidence="2">
    <location>
        <begin position="138"/>
        <end position="157"/>
    </location>
</feature>
<reference evidence="3 4" key="1">
    <citation type="submission" date="2019-07" db="EMBL/GenBank/DDBJ databases">
        <authorList>
            <person name="Zhu P."/>
        </authorList>
    </citation>
    <scope>NUCLEOTIDE SEQUENCE [LARGE SCALE GENOMIC DNA]</scope>
    <source>
        <strain evidence="3 4">SSL-25</strain>
    </source>
</reference>
<name>A0A5B8IK92_9ACTN</name>
<evidence type="ECO:0000313" key="4">
    <source>
        <dbReference type="Proteomes" id="UP000320580"/>
    </source>
</evidence>
<organism evidence="3 4">
    <name type="scientific">Streptomyces qinzhouensis</name>
    <dbReference type="NCBI Taxonomy" id="2599401"/>
    <lineage>
        <taxon>Bacteria</taxon>
        <taxon>Bacillati</taxon>
        <taxon>Actinomycetota</taxon>
        <taxon>Actinomycetes</taxon>
        <taxon>Kitasatosporales</taxon>
        <taxon>Streptomycetaceae</taxon>
        <taxon>Streptomyces</taxon>
    </lineage>
</organism>
<feature type="compositionally biased region" description="Basic and acidic residues" evidence="1">
    <location>
        <begin position="84"/>
        <end position="93"/>
    </location>
</feature>
<keyword evidence="2" id="KW-0472">Membrane</keyword>
<keyword evidence="4" id="KW-1185">Reference proteome</keyword>
<evidence type="ECO:0008006" key="5">
    <source>
        <dbReference type="Google" id="ProtNLM"/>
    </source>
</evidence>
<dbReference type="KEGG" id="sqz:FQU76_16385"/>
<gene>
    <name evidence="3" type="ORF">FQU76_16385</name>
</gene>
<sequence length="306" mass="31802">MTSTADMTQHPDVSEISDLTEGLLSPAQAVPLRQHLADCELCADIRASLEEIRTLLGAVPGTPRMPTDVAERIDAALAAEALLDAERPEHVSRETSASSTPADPGENAAPGAVTRPAGHARGSTGPGRTAAQRRRRRHSVLGAIVGVTAVGVGVFLFQSGDSDSAPSLNRTLASPSDRPRDYSASTLETRVRDLLTRPATREDTGTAMTADEQPGSPPAGVPGTELGGHTGTDPEVPPCVQQGTGRATTPIAVEQGRYQGTDAYLLVLPVIGDIQQVEAFVVDAGCTSSSPSATGKLLLTDSFSRR</sequence>
<feature type="region of interest" description="Disordered" evidence="1">
    <location>
        <begin position="158"/>
        <end position="244"/>
    </location>
</feature>
<dbReference type="EMBL" id="CP042266">
    <property type="protein sequence ID" value="QDY77819.1"/>
    <property type="molecule type" value="Genomic_DNA"/>
</dbReference>
<keyword evidence="2" id="KW-1133">Transmembrane helix</keyword>
<evidence type="ECO:0000256" key="2">
    <source>
        <dbReference type="SAM" id="Phobius"/>
    </source>
</evidence>
<feature type="compositionally biased region" description="Polar residues" evidence="1">
    <location>
        <begin position="159"/>
        <end position="174"/>
    </location>
</feature>
<evidence type="ECO:0000313" key="3">
    <source>
        <dbReference type="EMBL" id="QDY77819.1"/>
    </source>
</evidence>
<feature type="compositionally biased region" description="Basic and acidic residues" evidence="1">
    <location>
        <begin position="189"/>
        <end position="204"/>
    </location>
</feature>
<keyword evidence="2" id="KW-0812">Transmembrane</keyword>
<proteinExistence type="predicted"/>
<evidence type="ECO:0000256" key="1">
    <source>
        <dbReference type="SAM" id="MobiDB-lite"/>
    </source>
</evidence>
<dbReference type="AlphaFoldDB" id="A0A5B8IK92"/>